<evidence type="ECO:0000313" key="2">
    <source>
        <dbReference type="EMBL" id="GMT35183.1"/>
    </source>
</evidence>
<dbReference type="AlphaFoldDB" id="A0AAV5WWW9"/>
<evidence type="ECO:0008006" key="4">
    <source>
        <dbReference type="Google" id="ProtNLM"/>
    </source>
</evidence>
<feature type="transmembrane region" description="Helical" evidence="1">
    <location>
        <begin position="6"/>
        <end position="30"/>
    </location>
</feature>
<comment type="caution">
    <text evidence="2">The sequence shown here is derived from an EMBL/GenBank/DDBJ whole genome shotgun (WGS) entry which is preliminary data.</text>
</comment>
<feature type="non-terminal residue" evidence="2">
    <location>
        <position position="1"/>
    </location>
</feature>
<proteinExistence type="predicted"/>
<feature type="non-terminal residue" evidence="2">
    <location>
        <position position="110"/>
    </location>
</feature>
<feature type="transmembrane region" description="Helical" evidence="1">
    <location>
        <begin position="42"/>
        <end position="63"/>
    </location>
</feature>
<keyword evidence="1" id="KW-0472">Membrane</keyword>
<evidence type="ECO:0000313" key="3">
    <source>
        <dbReference type="Proteomes" id="UP001432322"/>
    </source>
</evidence>
<reference evidence="2" key="1">
    <citation type="submission" date="2023-10" db="EMBL/GenBank/DDBJ databases">
        <title>Genome assembly of Pristionchus species.</title>
        <authorList>
            <person name="Yoshida K."/>
            <person name="Sommer R.J."/>
        </authorList>
    </citation>
    <scope>NUCLEOTIDE SEQUENCE</scope>
    <source>
        <strain evidence="2">RS5133</strain>
    </source>
</reference>
<gene>
    <name evidence="2" type="ORF">PFISCL1PPCAC_26480</name>
</gene>
<organism evidence="2 3">
    <name type="scientific">Pristionchus fissidentatus</name>
    <dbReference type="NCBI Taxonomy" id="1538716"/>
    <lineage>
        <taxon>Eukaryota</taxon>
        <taxon>Metazoa</taxon>
        <taxon>Ecdysozoa</taxon>
        <taxon>Nematoda</taxon>
        <taxon>Chromadorea</taxon>
        <taxon>Rhabditida</taxon>
        <taxon>Rhabditina</taxon>
        <taxon>Diplogasteromorpha</taxon>
        <taxon>Diplogasteroidea</taxon>
        <taxon>Neodiplogasteridae</taxon>
        <taxon>Pristionchus</taxon>
    </lineage>
</organism>
<dbReference type="EMBL" id="BTSY01000007">
    <property type="protein sequence ID" value="GMT35183.1"/>
    <property type="molecule type" value="Genomic_DNA"/>
</dbReference>
<protein>
    <recommendedName>
        <fullName evidence="4">G protein-coupled receptor</fullName>
    </recommendedName>
</protein>
<keyword evidence="1" id="KW-1133">Transmembrane helix</keyword>
<accession>A0AAV5WWW9</accession>
<sequence>LQQVSVELHAALWCSIAVLLSERFLATLFVEDYDSRFNYKDTLKLAAVGALCFVSQLLIRLFVSRNASMKATFVLGTVPSLAFIPSIMVMNRHWARIPMYKNEAVNMTVK</sequence>
<feature type="transmembrane region" description="Helical" evidence="1">
    <location>
        <begin position="69"/>
        <end position="90"/>
    </location>
</feature>
<keyword evidence="3" id="KW-1185">Reference proteome</keyword>
<dbReference type="Proteomes" id="UP001432322">
    <property type="component" value="Unassembled WGS sequence"/>
</dbReference>
<name>A0AAV5WWW9_9BILA</name>
<evidence type="ECO:0000256" key="1">
    <source>
        <dbReference type="SAM" id="Phobius"/>
    </source>
</evidence>
<keyword evidence="1" id="KW-0812">Transmembrane</keyword>